<dbReference type="EMBL" id="BSTX01000005">
    <property type="protein sequence ID" value="GLZ81436.1"/>
    <property type="molecule type" value="Genomic_DNA"/>
</dbReference>
<dbReference type="AlphaFoldDB" id="A0A9W6SS61"/>
<dbReference type="InterPro" id="IPR013324">
    <property type="entry name" value="RNA_pol_sigma_r3/r4-like"/>
</dbReference>
<proteinExistence type="predicted"/>
<feature type="region of interest" description="Disordered" evidence="1">
    <location>
        <begin position="16"/>
        <end position="35"/>
    </location>
</feature>
<comment type="caution">
    <text evidence="3">The sequence shown here is derived from an EMBL/GenBank/DDBJ whole genome shotgun (WGS) entry which is preliminary data.</text>
</comment>
<reference evidence="3" key="1">
    <citation type="submission" date="2023-03" db="EMBL/GenBank/DDBJ databases">
        <title>Actinorhabdospora filicis NBRC 111898.</title>
        <authorList>
            <person name="Ichikawa N."/>
            <person name="Sato H."/>
            <person name="Tonouchi N."/>
        </authorList>
    </citation>
    <scope>NUCLEOTIDE SEQUENCE</scope>
    <source>
        <strain evidence="3">NBRC 111898</strain>
    </source>
</reference>
<evidence type="ECO:0000259" key="2">
    <source>
        <dbReference type="Pfam" id="PF04545"/>
    </source>
</evidence>
<evidence type="ECO:0000313" key="4">
    <source>
        <dbReference type="Proteomes" id="UP001165079"/>
    </source>
</evidence>
<sequence length="105" mass="11743">MPYVWDRSHAYAYGVPDPTAAPRDMPRASGDPSKTGTVLATIIDVSTAVARTHMPPEEREALRLRYARDLIPVEIAQIQQAPRRTIVSRLERAVGRLVDYLNGPY</sequence>
<evidence type="ECO:0000256" key="1">
    <source>
        <dbReference type="SAM" id="MobiDB-lite"/>
    </source>
</evidence>
<feature type="domain" description="RNA polymerase sigma-70 region 4" evidence="2">
    <location>
        <begin position="53"/>
        <end position="97"/>
    </location>
</feature>
<dbReference type="InterPro" id="IPR007630">
    <property type="entry name" value="RNA_pol_sigma70_r4"/>
</dbReference>
<evidence type="ECO:0000313" key="3">
    <source>
        <dbReference type="EMBL" id="GLZ81436.1"/>
    </source>
</evidence>
<organism evidence="3 4">
    <name type="scientific">Actinorhabdospora filicis</name>
    <dbReference type="NCBI Taxonomy" id="1785913"/>
    <lineage>
        <taxon>Bacteria</taxon>
        <taxon>Bacillati</taxon>
        <taxon>Actinomycetota</taxon>
        <taxon>Actinomycetes</taxon>
        <taxon>Micromonosporales</taxon>
        <taxon>Micromonosporaceae</taxon>
        <taxon>Actinorhabdospora</taxon>
    </lineage>
</organism>
<dbReference type="Pfam" id="PF04545">
    <property type="entry name" value="Sigma70_r4"/>
    <property type="match status" value="1"/>
</dbReference>
<name>A0A9W6SS61_9ACTN</name>
<keyword evidence="4" id="KW-1185">Reference proteome</keyword>
<accession>A0A9W6SS61</accession>
<dbReference type="RefSeq" id="WP_285666895.1">
    <property type="nucleotide sequence ID" value="NZ_BSTX01000005.1"/>
</dbReference>
<protein>
    <recommendedName>
        <fullName evidence="2">RNA polymerase sigma-70 region 4 domain-containing protein</fullName>
    </recommendedName>
</protein>
<dbReference type="Gene3D" id="1.10.10.10">
    <property type="entry name" value="Winged helix-like DNA-binding domain superfamily/Winged helix DNA-binding domain"/>
    <property type="match status" value="1"/>
</dbReference>
<gene>
    <name evidence="3" type="ORF">Afil01_62430</name>
</gene>
<dbReference type="SUPFAM" id="SSF88659">
    <property type="entry name" value="Sigma3 and sigma4 domains of RNA polymerase sigma factors"/>
    <property type="match status" value="1"/>
</dbReference>
<dbReference type="Proteomes" id="UP001165079">
    <property type="component" value="Unassembled WGS sequence"/>
</dbReference>
<dbReference type="InterPro" id="IPR036388">
    <property type="entry name" value="WH-like_DNA-bd_sf"/>
</dbReference>